<comment type="caution">
    <text evidence="2">The sequence shown here is derived from an EMBL/GenBank/DDBJ whole genome shotgun (WGS) entry which is preliminary data.</text>
</comment>
<dbReference type="EMBL" id="BMVU01000084">
    <property type="protein sequence ID" value="GGY12427.1"/>
    <property type="molecule type" value="Genomic_DNA"/>
</dbReference>
<proteinExistence type="predicted"/>
<dbReference type="GO" id="GO:0003677">
    <property type="term" value="F:DNA binding"/>
    <property type="evidence" value="ECO:0007669"/>
    <property type="project" value="InterPro"/>
</dbReference>
<protein>
    <submittedName>
        <fullName evidence="2">Uncharacterized protein</fullName>
    </submittedName>
</protein>
<dbReference type="InterPro" id="IPR011010">
    <property type="entry name" value="DNA_brk_join_enz"/>
</dbReference>
<dbReference type="AlphaFoldDB" id="A0A918U958"/>
<sequence>MCGTIGRVPEYASIIALDALLADLRVGQARRRQLGMVRGELYRALERGGLPVGARRSLRRLLEQEALTTYLRLAESGALRERQVNGGYPPTSQATNAARHQCLHLLRTAYGLPSLRLGSGGRVPLRPTPDHGTLTALRRRLDQDLATAMSPGHTRLTAVLALVLDAAPRAGELTALRLTHFTPDHEAVYIQRRPQRGGGEADDAWFALSPLARAALERWLAVRTQLVERAHGTSRLWVSLFVNHDGTRHQEGRAVLRPPGLPLEEKGLLLSYRTGRARYGLTTLLPPKLEQLRRAVLDQTPPVPLDTAPTAHIG</sequence>
<keyword evidence="3" id="KW-1185">Reference proteome</keyword>
<dbReference type="InterPro" id="IPR013762">
    <property type="entry name" value="Integrase-like_cat_sf"/>
</dbReference>
<accession>A0A918U958</accession>
<dbReference type="Gene3D" id="1.10.443.10">
    <property type="entry name" value="Intergrase catalytic core"/>
    <property type="match status" value="1"/>
</dbReference>
<gene>
    <name evidence="2" type="ORF">GCM10010358_75970</name>
</gene>
<dbReference type="GO" id="GO:0006310">
    <property type="term" value="P:DNA recombination"/>
    <property type="evidence" value="ECO:0007669"/>
    <property type="project" value="UniProtKB-KW"/>
</dbReference>
<evidence type="ECO:0000313" key="3">
    <source>
        <dbReference type="Proteomes" id="UP000619244"/>
    </source>
</evidence>
<keyword evidence="1" id="KW-0233">DNA recombination</keyword>
<evidence type="ECO:0000313" key="2">
    <source>
        <dbReference type="EMBL" id="GGY12427.1"/>
    </source>
</evidence>
<evidence type="ECO:0000256" key="1">
    <source>
        <dbReference type="ARBA" id="ARBA00023172"/>
    </source>
</evidence>
<reference evidence="2" key="2">
    <citation type="submission" date="2020-09" db="EMBL/GenBank/DDBJ databases">
        <authorList>
            <person name="Sun Q."/>
            <person name="Ohkuma M."/>
        </authorList>
    </citation>
    <scope>NUCLEOTIDE SEQUENCE</scope>
    <source>
        <strain evidence="2">JCM 4790</strain>
    </source>
</reference>
<dbReference type="GO" id="GO:0015074">
    <property type="term" value="P:DNA integration"/>
    <property type="evidence" value="ECO:0007669"/>
    <property type="project" value="InterPro"/>
</dbReference>
<organism evidence="2 3">
    <name type="scientific">Streptomyces minutiscleroticus</name>
    <dbReference type="NCBI Taxonomy" id="68238"/>
    <lineage>
        <taxon>Bacteria</taxon>
        <taxon>Bacillati</taxon>
        <taxon>Actinomycetota</taxon>
        <taxon>Actinomycetes</taxon>
        <taxon>Kitasatosporales</taxon>
        <taxon>Streptomycetaceae</taxon>
        <taxon>Streptomyces</taxon>
    </lineage>
</organism>
<name>A0A918U958_9ACTN</name>
<reference evidence="2" key="1">
    <citation type="journal article" date="2014" name="Int. J. Syst. Evol. Microbiol.">
        <title>Complete genome sequence of Corynebacterium casei LMG S-19264T (=DSM 44701T), isolated from a smear-ripened cheese.</title>
        <authorList>
            <consortium name="US DOE Joint Genome Institute (JGI-PGF)"/>
            <person name="Walter F."/>
            <person name="Albersmeier A."/>
            <person name="Kalinowski J."/>
            <person name="Ruckert C."/>
        </authorList>
    </citation>
    <scope>NUCLEOTIDE SEQUENCE</scope>
    <source>
        <strain evidence="2">JCM 4790</strain>
    </source>
</reference>
<dbReference type="Proteomes" id="UP000619244">
    <property type="component" value="Unassembled WGS sequence"/>
</dbReference>
<dbReference type="SUPFAM" id="SSF56349">
    <property type="entry name" value="DNA breaking-rejoining enzymes"/>
    <property type="match status" value="1"/>
</dbReference>